<dbReference type="Proteomes" id="UP000095601">
    <property type="component" value="Unassembled WGS sequence"/>
</dbReference>
<sequence>MTETQLSEIRNYLLSKKLPIDILIEVNDHFVSQISDLQREENLSFEEAFEKVKDDWKEEFKTTVPFNVVANKDKRAITNFEKKIRNQNDREIIKTSVFIIILMIFVYLSSLFKFNFATFKYVHKSLLIASYIITISIVFFNLIQNRFMYNEKHKEYKFSVYQWRTTGVFSFSYLILLYLKPIEPIFQKILVYDFSYEVILKLLLFFSFYTIMLYTGIYHLKLIKTVKKVKPFLKYL</sequence>
<keyword evidence="1" id="KW-0472">Membrane</keyword>
<feature type="transmembrane region" description="Helical" evidence="1">
    <location>
        <begin position="161"/>
        <end position="179"/>
    </location>
</feature>
<evidence type="ECO:0000256" key="1">
    <source>
        <dbReference type="SAM" id="Phobius"/>
    </source>
</evidence>
<feature type="transmembrane region" description="Helical" evidence="1">
    <location>
        <begin position="121"/>
        <end position="140"/>
    </location>
</feature>
<name>A0A1E5UCP9_9FLAO</name>
<keyword evidence="1" id="KW-1133">Transmembrane helix</keyword>
<proteinExistence type="predicted"/>
<keyword evidence="3" id="KW-1185">Reference proteome</keyword>
<organism evidence="2 3">
    <name type="scientific">Cloacibacterium normanense</name>
    <dbReference type="NCBI Taxonomy" id="237258"/>
    <lineage>
        <taxon>Bacteria</taxon>
        <taxon>Pseudomonadati</taxon>
        <taxon>Bacteroidota</taxon>
        <taxon>Flavobacteriia</taxon>
        <taxon>Flavobacteriales</taxon>
        <taxon>Weeksellaceae</taxon>
    </lineage>
</organism>
<feature type="transmembrane region" description="Helical" evidence="1">
    <location>
        <begin position="199"/>
        <end position="220"/>
    </location>
</feature>
<protein>
    <submittedName>
        <fullName evidence="2">Uncharacterized protein</fullName>
    </submittedName>
</protein>
<evidence type="ECO:0000313" key="3">
    <source>
        <dbReference type="Proteomes" id="UP000095601"/>
    </source>
</evidence>
<reference evidence="2 3" key="1">
    <citation type="submission" date="2016-09" db="EMBL/GenBank/DDBJ databases">
        <authorList>
            <person name="Capua I."/>
            <person name="De Benedictis P."/>
            <person name="Joannis T."/>
            <person name="Lombin L.H."/>
            <person name="Cattoli G."/>
        </authorList>
    </citation>
    <scope>NUCLEOTIDE SEQUENCE [LARGE SCALE GENOMIC DNA]</scope>
    <source>
        <strain evidence="2 3">NRS-1</strain>
    </source>
</reference>
<gene>
    <name evidence="2" type="ORF">BHF72_0241</name>
</gene>
<dbReference type="EMBL" id="MKGI01000075">
    <property type="protein sequence ID" value="OEL10696.1"/>
    <property type="molecule type" value="Genomic_DNA"/>
</dbReference>
<dbReference type="AlphaFoldDB" id="A0A1E5UCP9"/>
<accession>A0A1E5UCP9</accession>
<keyword evidence="1" id="KW-0812">Transmembrane</keyword>
<dbReference type="STRING" id="237258.SAMN04489756_11254"/>
<comment type="caution">
    <text evidence="2">The sequence shown here is derived from an EMBL/GenBank/DDBJ whole genome shotgun (WGS) entry which is preliminary data.</text>
</comment>
<evidence type="ECO:0000313" key="2">
    <source>
        <dbReference type="EMBL" id="OEL10696.1"/>
    </source>
</evidence>
<feature type="transmembrane region" description="Helical" evidence="1">
    <location>
        <begin position="92"/>
        <end position="109"/>
    </location>
</feature>